<dbReference type="RefSeq" id="WP_134915256.1">
    <property type="nucleotide sequence ID" value="NZ_JAHOOC010000004.1"/>
</dbReference>
<dbReference type="Proteomes" id="UP001198806">
    <property type="component" value="Unassembled WGS sequence"/>
</dbReference>
<name>A0AAP2Q3M3_PARDI</name>
<dbReference type="SUPFAM" id="SSF101386">
    <property type="entry name" value="all-alpha NTP pyrophosphatases"/>
    <property type="match status" value="1"/>
</dbReference>
<comment type="caution">
    <text evidence="1">The sequence shown here is derived from an EMBL/GenBank/DDBJ whole genome shotgun (WGS) entry which is preliminary data.</text>
</comment>
<proteinExistence type="predicted"/>
<gene>
    <name evidence="1" type="ORF">LI194_00525</name>
</gene>
<organism evidence="1 2">
    <name type="scientific">Parabacteroides distasonis</name>
    <dbReference type="NCBI Taxonomy" id="823"/>
    <lineage>
        <taxon>Bacteria</taxon>
        <taxon>Pseudomonadati</taxon>
        <taxon>Bacteroidota</taxon>
        <taxon>Bacteroidia</taxon>
        <taxon>Bacteroidales</taxon>
        <taxon>Tannerellaceae</taxon>
        <taxon>Parabacteroides</taxon>
    </lineage>
</organism>
<evidence type="ECO:0000313" key="2">
    <source>
        <dbReference type="Proteomes" id="UP001198806"/>
    </source>
</evidence>
<accession>A0AAP2Q3M3</accession>
<dbReference type="EMBL" id="JAJCNI010000001">
    <property type="protein sequence ID" value="MCB6516282.1"/>
    <property type="molecule type" value="Genomic_DNA"/>
</dbReference>
<dbReference type="AlphaFoldDB" id="A0AAP2Q3M3"/>
<sequence>MSKIDFNALRDRAYKCACAHGFHNTELINEHFLCLVISELMEAVEADRKNRRFDKEKHKLGEYAECQGWLTTEEKFINVFNRYIKDTVEDELSDAVIRLLDLAGSLDISLDDIYDLTNEPEYKDWDYVLKEMSFTERMFFLTSILTEDRDIAEVIKASIVTIFLNADLLHIDLLWHIEHKMRYNELRENKHGKKY</sequence>
<dbReference type="Gene3D" id="1.10.287.1080">
    <property type="entry name" value="MazG-like"/>
    <property type="match status" value="1"/>
</dbReference>
<protein>
    <submittedName>
        <fullName evidence="1">Uncharacterized protein</fullName>
    </submittedName>
</protein>
<reference evidence="1" key="1">
    <citation type="submission" date="2021-10" db="EMBL/GenBank/DDBJ databases">
        <title>Collection of gut derived symbiotic bacterial strains cultured from healthy donors.</title>
        <authorList>
            <person name="Lin H."/>
            <person name="Littmann E."/>
            <person name="Kohout C."/>
            <person name="Pamer E.G."/>
        </authorList>
    </citation>
    <scope>NUCLEOTIDE SEQUENCE</scope>
    <source>
        <strain evidence="1">DFI.2.94</strain>
    </source>
</reference>
<evidence type="ECO:0000313" key="1">
    <source>
        <dbReference type="EMBL" id="MCB6516282.1"/>
    </source>
</evidence>